<feature type="binding site" evidence="3">
    <location>
        <position position="297"/>
    </location>
    <ligand>
        <name>Mn(2+)</name>
        <dbReference type="ChEBI" id="CHEBI:29035"/>
        <label>2</label>
    </ligand>
</feature>
<dbReference type="InterPro" id="IPR051610">
    <property type="entry name" value="GPI/OXD"/>
</dbReference>
<feature type="binding site" evidence="3">
    <location>
        <position position="299"/>
    </location>
    <ligand>
        <name>Mn(2+)</name>
        <dbReference type="ChEBI" id="CHEBI:29035"/>
        <label>2</label>
    </ligand>
</feature>
<dbReference type="InterPro" id="IPR011051">
    <property type="entry name" value="RmlC_Cupin_sf"/>
</dbReference>
<dbReference type="Pfam" id="PF00190">
    <property type="entry name" value="Cupin_1"/>
    <property type="match status" value="2"/>
</dbReference>
<sequence>MFFRKARAAQGDEAMNSQFGSTALNTAQAQKDHSVSDPGPQNLGLVRLNSNSDRPPPTDQGSVGSIWHSFDMTHRRVQEGGWTHQVTQREIPLSTEIAGVDMRIDSGAFRELHWHTADEWAYMLTGSARVTLFGADGSMFIDDIQAGDLWNFPAGLPHSIQGLGDEGCEFLLVFNEGSFSEESTFLLSDWLKHTPPELLQKNFGLGPASTAKLPKEDPLYIFASALPKNSLSEDLAEVSKHATLPKLNYSFKASDMKPTHINQFGEVRIVDSRNFPASSKISAGIVTLKPGGLRELHWHPTVSEWQYWIQGTGRMTVFGAQQNARTMDFHANDVGFVPAMAGHCIENTGEEDLVFLELFACPFFEEISLNNWLRSMPAQVAAAHTKLSPEEIAGIPPTANKIVG</sequence>
<keyword evidence="1 3" id="KW-0479">Metal-binding</keyword>
<evidence type="ECO:0000313" key="6">
    <source>
        <dbReference type="EMBL" id="AXC12351.1"/>
    </source>
</evidence>
<feature type="binding site" evidence="3">
    <location>
        <position position="113"/>
    </location>
    <ligand>
        <name>Mn(2+)</name>
        <dbReference type="ChEBI" id="CHEBI:29035"/>
        <label>1</label>
    </ligand>
</feature>
<dbReference type="PANTHER" id="PTHR35848:SF9">
    <property type="entry name" value="SLL1358 PROTEIN"/>
    <property type="match status" value="1"/>
</dbReference>
<dbReference type="KEGG" id="abas:ACPOL_3052"/>
<dbReference type="InterPro" id="IPR006045">
    <property type="entry name" value="Cupin_1"/>
</dbReference>
<dbReference type="PANTHER" id="PTHR35848">
    <property type="entry name" value="OXALATE-BINDING PROTEIN"/>
    <property type="match status" value="1"/>
</dbReference>
<dbReference type="GO" id="GO:0046872">
    <property type="term" value="F:metal ion binding"/>
    <property type="evidence" value="ECO:0007669"/>
    <property type="project" value="UniProtKB-KW"/>
</dbReference>
<reference evidence="6 7" key="1">
    <citation type="journal article" date="2018" name="Front. Microbiol.">
        <title>Hydrolytic Capabilities as a Key to Environmental Success: Chitinolytic and Cellulolytic Acidobacteria From Acidic Sub-arctic Soils and Boreal Peatlands.</title>
        <authorList>
            <person name="Belova S.E."/>
            <person name="Ravin N.V."/>
            <person name="Pankratov T.A."/>
            <person name="Rakitin A.L."/>
            <person name="Ivanova A.A."/>
            <person name="Beletsky A.V."/>
            <person name="Mardanov A.V."/>
            <person name="Sinninghe Damste J.S."/>
            <person name="Dedysh S.N."/>
        </authorList>
    </citation>
    <scope>NUCLEOTIDE SEQUENCE [LARGE SCALE GENOMIC DNA]</scope>
    <source>
        <strain evidence="6 7">SBC82</strain>
    </source>
</reference>
<proteinExistence type="predicted"/>
<feature type="domain" description="Cupin type-1" evidence="5">
    <location>
        <begin position="251"/>
        <end position="393"/>
    </location>
</feature>
<feature type="binding site" evidence="3">
    <location>
        <position position="119"/>
    </location>
    <ligand>
        <name>Mn(2+)</name>
        <dbReference type="ChEBI" id="CHEBI:29035"/>
        <label>1</label>
    </ligand>
</feature>
<dbReference type="InterPro" id="IPR017774">
    <property type="entry name" value="Bicupin_oxalate_deCO2ase/Oxase"/>
</dbReference>
<dbReference type="Gene3D" id="2.60.120.10">
    <property type="entry name" value="Jelly Rolls"/>
    <property type="match status" value="2"/>
</dbReference>
<dbReference type="InterPro" id="IPR014710">
    <property type="entry name" value="RmlC-like_jellyroll"/>
</dbReference>
<comment type="cofactor">
    <cofactor evidence="3">
        <name>Mn(2+)</name>
        <dbReference type="ChEBI" id="CHEBI:29035"/>
    </cofactor>
    <text evidence="3">Binds 2 manganese ions per subunit.</text>
</comment>
<keyword evidence="7" id="KW-1185">Reference proteome</keyword>
<evidence type="ECO:0000256" key="2">
    <source>
        <dbReference type="PIRSR" id="PIRSR617774-1"/>
    </source>
</evidence>
<dbReference type="GO" id="GO:0033609">
    <property type="term" value="P:oxalate metabolic process"/>
    <property type="evidence" value="ECO:0007669"/>
    <property type="project" value="InterPro"/>
</dbReference>
<feature type="binding site" evidence="3">
    <location>
        <position position="158"/>
    </location>
    <ligand>
        <name>Mn(2+)</name>
        <dbReference type="ChEBI" id="CHEBI:29035"/>
        <label>1</label>
    </ligand>
</feature>
<dbReference type="CDD" id="cd20305">
    <property type="entry name" value="cupin_OxDC_C"/>
    <property type="match status" value="1"/>
</dbReference>
<feature type="compositionally biased region" description="Polar residues" evidence="4">
    <location>
        <begin position="48"/>
        <end position="63"/>
    </location>
</feature>
<accession>A0A2Z5FZN6</accession>
<feature type="region of interest" description="Disordered" evidence="4">
    <location>
        <begin position="25"/>
        <end position="65"/>
    </location>
</feature>
<evidence type="ECO:0000256" key="4">
    <source>
        <dbReference type="SAM" id="MobiDB-lite"/>
    </source>
</evidence>
<dbReference type="RefSeq" id="WP_201759228.1">
    <property type="nucleotide sequence ID" value="NZ_CP030840.1"/>
</dbReference>
<protein>
    <submittedName>
        <fullName evidence="6">Oxalate decarboxylase</fullName>
    </submittedName>
</protein>
<dbReference type="AlphaFoldDB" id="A0A2Z5FZN6"/>
<gene>
    <name evidence="6" type="ORF">ACPOL_3052</name>
</gene>
<organism evidence="6 7">
    <name type="scientific">Acidisarcina polymorpha</name>
    <dbReference type="NCBI Taxonomy" id="2211140"/>
    <lineage>
        <taxon>Bacteria</taxon>
        <taxon>Pseudomonadati</taxon>
        <taxon>Acidobacteriota</taxon>
        <taxon>Terriglobia</taxon>
        <taxon>Terriglobales</taxon>
        <taxon>Acidobacteriaceae</taxon>
        <taxon>Acidisarcina</taxon>
    </lineage>
</organism>
<dbReference type="EMBL" id="CP030840">
    <property type="protein sequence ID" value="AXC12351.1"/>
    <property type="molecule type" value="Genomic_DNA"/>
</dbReference>
<name>A0A2Z5FZN6_9BACT</name>
<feature type="binding site" evidence="3">
    <location>
        <position position="304"/>
    </location>
    <ligand>
        <name>Mn(2+)</name>
        <dbReference type="ChEBI" id="CHEBI:29035"/>
        <label>2</label>
    </ligand>
</feature>
<feature type="domain" description="Cupin type-1" evidence="5">
    <location>
        <begin position="70"/>
        <end position="211"/>
    </location>
</feature>
<evidence type="ECO:0000256" key="1">
    <source>
        <dbReference type="ARBA" id="ARBA00022723"/>
    </source>
</evidence>
<dbReference type="NCBIfam" id="TIGR03404">
    <property type="entry name" value="bicupin_oxalic"/>
    <property type="match status" value="1"/>
</dbReference>
<dbReference type="SUPFAM" id="SSF51182">
    <property type="entry name" value="RmlC-like cupins"/>
    <property type="match status" value="1"/>
</dbReference>
<dbReference type="CDD" id="cd20304">
    <property type="entry name" value="cupin_OxDC_N"/>
    <property type="match status" value="1"/>
</dbReference>
<feature type="active site" description="Proton donor" evidence="2">
    <location>
        <position position="357"/>
    </location>
</feature>
<evidence type="ECO:0000259" key="5">
    <source>
        <dbReference type="SMART" id="SM00835"/>
    </source>
</evidence>
<dbReference type="SMART" id="SM00835">
    <property type="entry name" value="Cupin_1"/>
    <property type="match status" value="2"/>
</dbReference>
<evidence type="ECO:0000256" key="3">
    <source>
        <dbReference type="PIRSR" id="PIRSR617774-2"/>
    </source>
</evidence>
<feature type="binding site" evidence="3">
    <location>
        <position position="115"/>
    </location>
    <ligand>
        <name>Mn(2+)</name>
        <dbReference type="ChEBI" id="CHEBI:29035"/>
        <label>1</label>
    </ligand>
</feature>
<evidence type="ECO:0000313" key="7">
    <source>
        <dbReference type="Proteomes" id="UP000253606"/>
    </source>
</evidence>
<keyword evidence="3" id="KW-0464">Manganese</keyword>
<feature type="binding site" evidence="3">
    <location>
        <position position="343"/>
    </location>
    <ligand>
        <name>Mn(2+)</name>
        <dbReference type="ChEBI" id="CHEBI:29035"/>
        <label>2</label>
    </ligand>
</feature>
<dbReference type="Proteomes" id="UP000253606">
    <property type="component" value="Chromosome"/>
</dbReference>